<dbReference type="GO" id="GO:0016042">
    <property type="term" value="P:lipid catabolic process"/>
    <property type="evidence" value="ECO:0000318"/>
    <property type="project" value="GO_Central"/>
</dbReference>
<dbReference type="EMBL" id="CM000642">
    <property type="protein sequence ID" value="EED91857.1"/>
    <property type="molecule type" value="Genomic_DNA"/>
</dbReference>
<evidence type="ECO:0000256" key="13">
    <source>
        <dbReference type="ARBA" id="ARBA00024531"/>
    </source>
</evidence>
<dbReference type="Proteomes" id="UP000001449">
    <property type="component" value="Chromosome 5"/>
</dbReference>
<keyword evidence="18" id="KW-1185">Reference proteome</keyword>
<feature type="region of interest" description="Disordered" evidence="15">
    <location>
        <begin position="72"/>
        <end position="102"/>
    </location>
</feature>
<dbReference type="KEGG" id="tps:THAPSDRAFT_5117"/>
<dbReference type="Pfam" id="PF01764">
    <property type="entry name" value="Lipase_3"/>
    <property type="match status" value="1"/>
</dbReference>
<dbReference type="InParanoid" id="B8C207"/>
<dbReference type="PANTHER" id="PTHR45792:SF8">
    <property type="entry name" value="DIACYLGLYCEROL LIPASE-ALPHA"/>
    <property type="match status" value="1"/>
</dbReference>
<gene>
    <name evidence="17" type="ORF">THAPSDRAFT_5117</name>
</gene>
<keyword evidence="9" id="KW-0442">Lipid degradation</keyword>
<dbReference type="SUPFAM" id="SSF53474">
    <property type="entry name" value="alpha/beta-Hydrolases"/>
    <property type="match status" value="1"/>
</dbReference>
<evidence type="ECO:0000256" key="2">
    <source>
        <dbReference type="ARBA" id="ARBA00004651"/>
    </source>
</evidence>
<evidence type="ECO:0000256" key="15">
    <source>
        <dbReference type="SAM" id="MobiDB-lite"/>
    </source>
</evidence>
<keyword evidence="12" id="KW-0472">Membrane</keyword>
<proteinExistence type="predicted"/>
<dbReference type="GO" id="GO:0016298">
    <property type="term" value="F:lipase activity"/>
    <property type="evidence" value="ECO:0000318"/>
    <property type="project" value="GO_Central"/>
</dbReference>
<protein>
    <recommendedName>
        <fullName evidence="14">sn-1-specific diacylglycerol lipase</fullName>
        <ecNumber evidence="14">3.1.1.116</ecNumber>
    </recommendedName>
</protein>
<evidence type="ECO:0000313" key="18">
    <source>
        <dbReference type="Proteomes" id="UP000001449"/>
    </source>
</evidence>
<dbReference type="Gene3D" id="3.40.50.1820">
    <property type="entry name" value="alpha/beta hydrolase"/>
    <property type="match status" value="1"/>
</dbReference>
<dbReference type="GO" id="GO:0046872">
    <property type="term" value="F:metal ion binding"/>
    <property type="evidence" value="ECO:0007669"/>
    <property type="project" value="UniProtKB-KW"/>
</dbReference>
<evidence type="ECO:0000313" key="17">
    <source>
        <dbReference type="EMBL" id="EED91857.1"/>
    </source>
</evidence>
<dbReference type="GeneID" id="7451746"/>
<dbReference type="OMA" id="SINGWIR"/>
<dbReference type="HOGENOM" id="CLU_530542_0_0_1"/>
<sequence length="514" mass="56940">MWRSTPTWLKPRISKNARKFTALFGSSAETSGVKTEDERVDSDDLTDMVAVAAKLQGAMDVAKTKLLTDLDDGATSEDASDVTERSIQQSSNDRGNGKTNEAKDDFNIQASLLALLQLIAQVKSRRANSRDQLYRFSGSSVPNNALTGLDEMFELADLAYDEHLSGKPMKEVLSEMNYDLLKHDTTSVPGYLGHYVAISSNASNEKTAIIGVKGTSNFEDFLTDMCANAVEYNITTNPFYDKSDGNYTLRCHEGVFISSKRLADDVLPLVHLLLASGYNLRVVGHSLGAGCATILALFLRSKIPSLREDGRKLQVWAFASPPILDLESAIACSPFVTTVVNNCDVVPRANVAPLAVTARLLRSVNNRLKERNLDFTNFQTTFAFLNKIREGIDGDMLMSADEVVSELERGIEKVDLKDKDHLYVPGKVVVLYDLWEKEEQKEQKRQQAIEQNLKSSIPVIVPTAEEAILSDGTCKALRYIELDKRMLDDHMAPAYRSSIADIIAIRRAQLETND</sequence>
<organism evidence="17 18">
    <name type="scientific">Thalassiosira pseudonana</name>
    <name type="common">Marine diatom</name>
    <name type="synonym">Cyclotella nana</name>
    <dbReference type="NCBI Taxonomy" id="35128"/>
    <lineage>
        <taxon>Eukaryota</taxon>
        <taxon>Sar</taxon>
        <taxon>Stramenopiles</taxon>
        <taxon>Ochrophyta</taxon>
        <taxon>Bacillariophyta</taxon>
        <taxon>Coscinodiscophyceae</taxon>
        <taxon>Thalassiosirophycidae</taxon>
        <taxon>Thalassiosirales</taxon>
        <taxon>Thalassiosiraceae</taxon>
        <taxon>Thalassiosira</taxon>
    </lineage>
</organism>
<reference evidence="17 18" key="2">
    <citation type="journal article" date="2008" name="Nature">
        <title>The Phaeodactylum genome reveals the evolutionary history of diatom genomes.</title>
        <authorList>
            <person name="Bowler C."/>
            <person name="Allen A.E."/>
            <person name="Badger J.H."/>
            <person name="Grimwood J."/>
            <person name="Jabbari K."/>
            <person name="Kuo A."/>
            <person name="Maheswari U."/>
            <person name="Martens C."/>
            <person name="Maumus F."/>
            <person name="Otillar R.P."/>
            <person name="Rayko E."/>
            <person name="Salamov A."/>
            <person name="Vandepoele K."/>
            <person name="Beszteri B."/>
            <person name="Gruber A."/>
            <person name="Heijde M."/>
            <person name="Katinka M."/>
            <person name="Mock T."/>
            <person name="Valentin K."/>
            <person name="Verret F."/>
            <person name="Berges J.A."/>
            <person name="Brownlee C."/>
            <person name="Cadoret J.P."/>
            <person name="Chiovitti A."/>
            <person name="Choi C.J."/>
            <person name="Coesel S."/>
            <person name="De Martino A."/>
            <person name="Detter J.C."/>
            <person name="Durkin C."/>
            <person name="Falciatore A."/>
            <person name="Fournet J."/>
            <person name="Haruta M."/>
            <person name="Huysman M.J."/>
            <person name="Jenkins B.D."/>
            <person name="Jiroutova K."/>
            <person name="Jorgensen R.E."/>
            <person name="Joubert Y."/>
            <person name="Kaplan A."/>
            <person name="Kroger N."/>
            <person name="Kroth P.G."/>
            <person name="La Roche J."/>
            <person name="Lindquist E."/>
            <person name="Lommer M."/>
            <person name="Martin-Jezequel V."/>
            <person name="Lopez P.J."/>
            <person name="Lucas S."/>
            <person name="Mangogna M."/>
            <person name="McGinnis K."/>
            <person name="Medlin L.K."/>
            <person name="Montsant A."/>
            <person name="Oudot-Le Secq M.P."/>
            <person name="Napoli C."/>
            <person name="Obornik M."/>
            <person name="Parker M.S."/>
            <person name="Petit J.L."/>
            <person name="Porcel B.M."/>
            <person name="Poulsen N."/>
            <person name="Robison M."/>
            <person name="Rychlewski L."/>
            <person name="Rynearson T.A."/>
            <person name="Schmutz J."/>
            <person name="Shapiro H."/>
            <person name="Siaut M."/>
            <person name="Stanley M."/>
            <person name="Sussman M.R."/>
            <person name="Taylor A.R."/>
            <person name="Vardi A."/>
            <person name="von Dassow P."/>
            <person name="Vyverman W."/>
            <person name="Willis A."/>
            <person name="Wyrwicz L.S."/>
            <person name="Rokhsar D.S."/>
            <person name="Weissenbach J."/>
            <person name="Armbrust E.V."/>
            <person name="Green B.R."/>
            <person name="Van de Peer Y."/>
            <person name="Grigoriev I.V."/>
        </authorList>
    </citation>
    <scope>NUCLEOTIDE SEQUENCE [LARGE SCALE GENOMIC DNA]</scope>
    <source>
        <strain evidence="17 18">CCMP1335</strain>
    </source>
</reference>
<evidence type="ECO:0000256" key="11">
    <source>
        <dbReference type="ARBA" id="ARBA00023098"/>
    </source>
</evidence>
<evidence type="ECO:0000256" key="9">
    <source>
        <dbReference type="ARBA" id="ARBA00022963"/>
    </source>
</evidence>
<evidence type="ECO:0000256" key="7">
    <source>
        <dbReference type="ARBA" id="ARBA00022801"/>
    </source>
</evidence>
<dbReference type="InterPro" id="IPR002921">
    <property type="entry name" value="Fungal_lipase-type"/>
</dbReference>
<evidence type="ECO:0000256" key="1">
    <source>
        <dbReference type="ARBA" id="ARBA00001913"/>
    </source>
</evidence>
<dbReference type="CDD" id="cd00519">
    <property type="entry name" value="Lipase_3"/>
    <property type="match status" value="1"/>
</dbReference>
<dbReference type="InterPro" id="IPR029058">
    <property type="entry name" value="AB_hydrolase_fold"/>
</dbReference>
<evidence type="ECO:0000256" key="14">
    <source>
        <dbReference type="ARBA" id="ARBA00026104"/>
    </source>
</evidence>
<name>B8C207_THAPS</name>
<dbReference type="GO" id="GO:0005886">
    <property type="term" value="C:plasma membrane"/>
    <property type="evidence" value="ECO:0007669"/>
    <property type="project" value="UniProtKB-SubCell"/>
</dbReference>
<comment type="cofactor">
    <cofactor evidence="1">
        <name>Ca(2+)</name>
        <dbReference type="ChEBI" id="CHEBI:29108"/>
    </cofactor>
</comment>
<comment type="subcellular location">
    <subcellularLocation>
        <location evidence="2">Cell membrane</location>
        <topology evidence="2">Multi-pass membrane protein</topology>
    </subcellularLocation>
</comment>
<feature type="compositionally biased region" description="Acidic residues" evidence="15">
    <location>
        <begin position="72"/>
        <end position="81"/>
    </location>
</feature>
<dbReference type="EC" id="3.1.1.116" evidence="14"/>
<keyword evidence="11" id="KW-0443">Lipid metabolism</keyword>
<feature type="domain" description="Fungal lipase-type" evidence="16">
    <location>
        <begin position="210"/>
        <end position="349"/>
    </location>
</feature>
<dbReference type="AlphaFoldDB" id="B8C207"/>
<evidence type="ECO:0000259" key="16">
    <source>
        <dbReference type="Pfam" id="PF01764"/>
    </source>
</evidence>
<keyword evidence="8" id="KW-0106">Calcium</keyword>
<dbReference type="PaxDb" id="35128-Thaps5117"/>
<evidence type="ECO:0000256" key="8">
    <source>
        <dbReference type="ARBA" id="ARBA00022837"/>
    </source>
</evidence>
<feature type="compositionally biased region" description="Polar residues" evidence="15">
    <location>
        <begin position="85"/>
        <end position="99"/>
    </location>
</feature>
<keyword evidence="6" id="KW-0479">Metal-binding</keyword>
<keyword evidence="3" id="KW-1003">Cell membrane</keyword>
<dbReference type="InterPro" id="IPR052214">
    <property type="entry name" value="DAG_Lipase-Related"/>
</dbReference>
<evidence type="ECO:0000256" key="6">
    <source>
        <dbReference type="ARBA" id="ARBA00022723"/>
    </source>
</evidence>
<keyword evidence="5" id="KW-0812">Transmembrane</keyword>
<accession>B8C207</accession>
<evidence type="ECO:0000256" key="12">
    <source>
        <dbReference type="ARBA" id="ARBA00023136"/>
    </source>
</evidence>
<evidence type="ECO:0000256" key="4">
    <source>
        <dbReference type="ARBA" id="ARBA00022553"/>
    </source>
</evidence>
<comment type="catalytic activity">
    <reaction evidence="13">
        <text>a 1,2-diacyl-sn-glycerol + H2O = a 2-acylglycerol + a fatty acid + H(+)</text>
        <dbReference type="Rhea" id="RHEA:33275"/>
        <dbReference type="ChEBI" id="CHEBI:15377"/>
        <dbReference type="ChEBI" id="CHEBI:15378"/>
        <dbReference type="ChEBI" id="CHEBI:17389"/>
        <dbReference type="ChEBI" id="CHEBI:17815"/>
        <dbReference type="ChEBI" id="CHEBI:28868"/>
        <dbReference type="EC" id="3.1.1.116"/>
    </reaction>
    <physiologicalReaction direction="left-to-right" evidence="13">
        <dbReference type="Rhea" id="RHEA:33276"/>
    </physiologicalReaction>
</comment>
<dbReference type="RefSeq" id="XP_002290105.1">
    <property type="nucleotide sequence ID" value="XM_002290069.1"/>
</dbReference>
<keyword evidence="7" id="KW-0378">Hydrolase</keyword>
<evidence type="ECO:0000256" key="10">
    <source>
        <dbReference type="ARBA" id="ARBA00022989"/>
    </source>
</evidence>
<evidence type="ECO:0000256" key="5">
    <source>
        <dbReference type="ARBA" id="ARBA00022692"/>
    </source>
</evidence>
<reference evidence="17 18" key="1">
    <citation type="journal article" date="2004" name="Science">
        <title>The genome of the diatom Thalassiosira pseudonana: ecology, evolution, and metabolism.</title>
        <authorList>
            <person name="Armbrust E.V."/>
            <person name="Berges J.A."/>
            <person name="Bowler C."/>
            <person name="Green B.R."/>
            <person name="Martinez D."/>
            <person name="Putnam N.H."/>
            <person name="Zhou S."/>
            <person name="Allen A.E."/>
            <person name="Apt K.E."/>
            <person name="Bechner M."/>
            <person name="Brzezinski M.A."/>
            <person name="Chaal B.K."/>
            <person name="Chiovitti A."/>
            <person name="Davis A.K."/>
            <person name="Demarest M.S."/>
            <person name="Detter J.C."/>
            <person name="Glavina T."/>
            <person name="Goodstein D."/>
            <person name="Hadi M.Z."/>
            <person name="Hellsten U."/>
            <person name="Hildebrand M."/>
            <person name="Jenkins B.D."/>
            <person name="Jurka J."/>
            <person name="Kapitonov V.V."/>
            <person name="Kroger N."/>
            <person name="Lau W.W."/>
            <person name="Lane T.W."/>
            <person name="Larimer F.W."/>
            <person name="Lippmeier J.C."/>
            <person name="Lucas S."/>
            <person name="Medina M."/>
            <person name="Montsant A."/>
            <person name="Obornik M."/>
            <person name="Parker M.S."/>
            <person name="Palenik B."/>
            <person name="Pazour G.J."/>
            <person name="Richardson P.M."/>
            <person name="Rynearson T.A."/>
            <person name="Saito M.A."/>
            <person name="Schwartz D.C."/>
            <person name="Thamatrakoln K."/>
            <person name="Valentin K."/>
            <person name="Vardi A."/>
            <person name="Wilkerson F.P."/>
            <person name="Rokhsar D.S."/>
        </authorList>
    </citation>
    <scope>NUCLEOTIDE SEQUENCE [LARGE SCALE GENOMIC DNA]</scope>
    <source>
        <strain evidence="17 18">CCMP1335</strain>
    </source>
</reference>
<evidence type="ECO:0000256" key="3">
    <source>
        <dbReference type="ARBA" id="ARBA00022475"/>
    </source>
</evidence>
<dbReference type="PANTHER" id="PTHR45792">
    <property type="entry name" value="DIACYLGLYCEROL LIPASE HOMOLOG-RELATED"/>
    <property type="match status" value="1"/>
</dbReference>
<dbReference type="eggNOG" id="KOG2088">
    <property type="taxonomic scope" value="Eukaryota"/>
</dbReference>
<keyword evidence="4" id="KW-0597">Phosphoprotein</keyword>
<keyword evidence="10" id="KW-1133">Transmembrane helix</keyword>